<keyword evidence="3" id="KW-1185">Reference proteome</keyword>
<reference evidence="4" key="1">
    <citation type="submission" date="2022-11" db="UniProtKB">
        <authorList>
            <consortium name="WormBaseParasite"/>
        </authorList>
    </citation>
    <scope>IDENTIFICATION</scope>
</reference>
<feature type="compositionally biased region" description="Basic and acidic residues" evidence="1">
    <location>
        <begin position="68"/>
        <end position="77"/>
    </location>
</feature>
<dbReference type="GO" id="GO:0003727">
    <property type="term" value="F:single-stranded RNA binding"/>
    <property type="evidence" value="ECO:0007669"/>
    <property type="project" value="TreeGrafter"/>
</dbReference>
<dbReference type="WBParaSite" id="nRc.2.0.1.t13900-RA">
    <property type="protein sequence ID" value="nRc.2.0.1.t13900-RA"/>
    <property type="gene ID" value="nRc.2.0.1.g13900"/>
</dbReference>
<dbReference type="AlphaFoldDB" id="A0A915IJA9"/>
<evidence type="ECO:0000259" key="2">
    <source>
        <dbReference type="PROSITE" id="PS51703"/>
    </source>
</evidence>
<accession>A0A915IJA9</accession>
<feature type="domain" description="DZF" evidence="2">
    <location>
        <begin position="1"/>
        <end position="77"/>
    </location>
</feature>
<dbReference type="GO" id="GO:0071011">
    <property type="term" value="C:precatalytic spliceosome"/>
    <property type="evidence" value="ECO:0007669"/>
    <property type="project" value="TreeGrafter"/>
</dbReference>
<evidence type="ECO:0000313" key="4">
    <source>
        <dbReference type="WBParaSite" id="nRc.2.0.1.t13900-RA"/>
    </source>
</evidence>
<dbReference type="Proteomes" id="UP000887565">
    <property type="component" value="Unplaced"/>
</dbReference>
<dbReference type="Pfam" id="PF20965">
    <property type="entry name" value="DZF_C"/>
    <property type="match status" value="1"/>
</dbReference>
<dbReference type="InterPro" id="IPR049402">
    <property type="entry name" value="DZF_dom_C"/>
</dbReference>
<dbReference type="PANTHER" id="PTHR45762:SF3">
    <property type="entry name" value="ZINC-FINGER PROTEIN AT 72D, ISOFORM B"/>
    <property type="match status" value="1"/>
</dbReference>
<sequence length="77" mass="8739">MDPCEKTPTDVLASLTGQQREDITASAQHMLRMFTFNQLHTILGVEKMENSNGQRKRPFGDVEMAEESNGKKDKKEI</sequence>
<proteinExistence type="predicted"/>
<dbReference type="Gene3D" id="1.10.1410.40">
    <property type="match status" value="1"/>
</dbReference>
<evidence type="ECO:0000256" key="1">
    <source>
        <dbReference type="SAM" id="MobiDB-lite"/>
    </source>
</evidence>
<name>A0A915IJA9_ROMCU</name>
<organism evidence="3 4">
    <name type="scientific">Romanomermis culicivorax</name>
    <name type="common">Nematode worm</name>
    <dbReference type="NCBI Taxonomy" id="13658"/>
    <lineage>
        <taxon>Eukaryota</taxon>
        <taxon>Metazoa</taxon>
        <taxon>Ecdysozoa</taxon>
        <taxon>Nematoda</taxon>
        <taxon>Enoplea</taxon>
        <taxon>Dorylaimia</taxon>
        <taxon>Mermithida</taxon>
        <taxon>Mermithoidea</taxon>
        <taxon>Mermithidae</taxon>
        <taxon>Romanomermis</taxon>
    </lineage>
</organism>
<evidence type="ECO:0000313" key="3">
    <source>
        <dbReference type="Proteomes" id="UP000887565"/>
    </source>
</evidence>
<dbReference type="GO" id="GO:0003725">
    <property type="term" value="F:double-stranded RNA binding"/>
    <property type="evidence" value="ECO:0007669"/>
    <property type="project" value="TreeGrafter"/>
</dbReference>
<dbReference type="InterPro" id="IPR006561">
    <property type="entry name" value="DZF_dom"/>
</dbReference>
<dbReference type="PROSITE" id="PS51703">
    <property type="entry name" value="DZF"/>
    <property type="match status" value="1"/>
</dbReference>
<feature type="region of interest" description="Disordered" evidence="1">
    <location>
        <begin position="47"/>
        <end position="77"/>
    </location>
</feature>
<protein>
    <submittedName>
        <fullName evidence="4">DZF domain-containing protein</fullName>
    </submittedName>
</protein>
<dbReference type="PANTHER" id="PTHR45762">
    <property type="entry name" value="ZINC FINGER RNA-BINDING PROTEIN"/>
    <property type="match status" value="1"/>
</dbReference>